<dbReference type="HOGENOM" id="CLU_083583_0_0_6"/>
<proteinExistence type="predicted"/>
<keyword evidence="2" id="KW-0808">Transferase</keyword>
<dbReference type="Gene3D" id="3.40.50.2020">
    <property type="match status" value="1"/>
</dbReference>
<reference evidence="2 3" key="1">
    <citation type="submission" date="2014-07" db="EMBL/GenBank/DDBJ databases">
        <authorList>
            <person name="Lee K."/>
            <person name="Lim J.Y."/>
            <person name="Hwang I."/>
        </authorList>
    </citation>
    <scope>NUCLEOTIDE SEQUENCE [LARGE SCALE GENOMIC DNA]</scope>
    <source>
        <strain evidence="2 3">KL28</strain>
    </source>
</reference>
<organism evidence="2 3">
    <name type="scientific">Pseudomonas alkylphenolica</name>
    <dbReference type="NCBI Taxonomy" id="237609"/>
    <lineage>
        <taxon>Bacteria</taxon>
        <taxon>Pseudomonadati</taxon>
        <taxon>Pseudomonadota</taxon>
        <taxon>Gammaproteobacteria</taxon>
        <taxon>Pseudomonadales</taxon>
        <taxon>Pseudomonadaceae</taxon>
        <taxon>Pseudomonas</taxon>
    </lineage>
</organism>
<dbReference type="RefSeq" id="WP_038610796.1">
    <property type="nucleotide sequence ID" value="NZ_CP009048.1"/>
</dbReference>
<evidence type="ECO:0000313" key="3">
    <source>
        <dbReference type="Proteomes" id="UP000028931"/>
    </source>
</evidence>
<dbReference type="GO" id="GO:0016740">
    <property type="term" value="F:transferase activity"/>
    <property type="evidence" value="ECO:0007669"/>
    <property type="project" value="UniProtKB-KW"/>
</dbReference>
<protein>
    <submittedName>
        <fullName evidence="2">Phosphoribosyl transferase domain protein</fullName>
    </submittedName>
</protein>
<dbReference type="CDD" id="cd06223">
    <property type="entry name" value="PRTases_typeI"/>
    <property type="match status" value="1"/>
</dbReference>
<sequence length="229" mass="25276">MTNSPSPQSTFVNRVEAGRRLVEPLLKYANRDDVIILALPRGGVPVAYEVACALNVRLDLMLVRKLGLPSQPEFAMGAIASGGVQIMNEEALRAHPIDEASFGAVLAREKQELLRREQVYRGNRPSLYLKDQVVILIDDGVATGTSMLAAIHAVRTHAPCRIVVAVPVAPLETVEQLRGEVDEMICPLTLQWLVSIGYWYADFSQTSDDEVTKLLQRAWQKETFGQPGL</sequence>
<gene>
    <name evidence="2" type="ORF">PSAKL28_25000</name>
</gene>
<feature type="domain" description="Phosphoribosyltransferase" evidence="1">
    <location>
        <begin position="16"/>
        <end position="187"/>
    </location>
</feature>
<dbReference type="InterPro" id="IPR000836">
    <property type="entry name" value="PRTase_dom"/>
</dbReference>
<dbReference type="AlphaFoldDB" id="A0A077FCY1"/>
<dbReference type="SUPFAM" id="SSF53271">
    <property type="entry name" value="PRTase-like"/>
    <property type="match status" value="1"/>
</dbReference>
<dbReference type="eggNOG" id="COG1926">
    <property type="taxonomic scope" value="Bacteria"/>
</dbReference>
<evidence type="ECO:0000313" key="2">
    <source>
        <dbReference type="EMBL" id="AIL61704.1"/>
    </source>
</evidence>
<dbReference type="KEGG" id="palk:PSAKL28_25000"/>
<evidence type="ECO:0000259" key="1">
    <source>
        <dbReference type="Pfam" id="PF00156"/>
    </source>
</evidence>
<name>A0A077FCY1_9PSED</name>
<dbReference type="OrthoDB" id="9810066at2"/>
<dbReference type="EMBL" id="CP009048">
    <property type="protein sequence ID" value="AIL61704.1"/>
    <property type="molecule type" value="Genomic_DNA"/>
</dbReference>
<dbReference type="InterPro" id="IPR029057">
    <property type="entry name" value="PRTase-like"/>
</dbReference>
<dbReference type="Pfam" id="PF00156">
    <property type="entry name" value="Pribosyltran"/>
    <property type="match status" value="1"/>
</dbReference>
<accession>A0A077FCY1</accession>
<dbReference type="Gene3D" id="3.30.1310.20">
    <property type="entry name" value="PRTase-like"/>
    <property type="match status" value="1"/>
</dbReference>
<dbReference type="Proteomes" id="UP000028931">
    <property type="component" value="Chromosome"/>
</dbReference>